<evidence type="ECO:0000256" key="5">
    <source>
        <dbReference type="ARBA" id="ARBA00022723"/>
    </source>
</evidence>
<name>A0ABQ9LNS6_HEVBR</name>
<feature type="region of interest" description="Disordered" evidence="8">
    <location>
        <begin position="28"/>
        <end position="109"/>
    </location>
</feature>
<keyword evidence="6" id="KW-0378">Hydrolase</keyword>
<dbReference type="EMBL" id="JARPOI010000011">
    <property type="protein sequence ID" value="KAJ9168204.1"/>
    <property type="molecule type" value="Genomic_DNA"/>
</dbReference>
<feature type="domain" description="DDE Tnp4" evidence="9">
    <location>
        <begin position="313"/>
        <end position="469"/>
    </location>
</feature>
<evidence type="ECO:0000313" key="11">
    <source>
        <dbReference type="Proteomes" id="UP001174677"/>
    </source>
</evidence>
<dbReference type="PANTHER" id="PTHR22930">
    <property type="match status" value="1"/>
</dbReference>
<evidence type="ECO:0000256" key="7">
    <source>
        <dbReference type="ARBA" id="ARBA00023242"/>
    </source>
</evidence>
<evidence type="ECO:0000256" key="8">
    <source>
        <dbReference type="SAM" id="MobiDB-lite"/>
    </source>
</evidence>
<dbReference type="InterPro" id="IPR027806">
    <property type="entry name" value="HARBI1_dom"/>
</dbReference>
<comment type="caution">
    <text evidence="10">The sequence shown here is derived from an EMBL/GenBank/DDBJ whole genome shotgun (WGS) entry which is preliminary data.</text>
</comment>
<evidence type="ECO:0000259" key="9">
    <source>
        <dbReference type="Pfam" id="PF13359"/>
    </source>
</evidence>
<evidence type="ECO:0000256" key="4">
    <source>
        <dbReference type="ARBA" id="ARBA00022722"/>
    </source>
</evidence>
<feature type="compositionally biased region" description="Acidic residues" evidence="8">
    <location>
        <begin position="46"/>
        <end position="57"/>
    </location>
</feature>
<gene>
    <name evidence="10" type="ORF">P3X46_019757</name>
</gene>
<reference evidence="10" key="1">
    <citation type="journal article" date="2023" name="Plant Biotechnol. J.">
        <title>Chromosome-level wild Hevea brasiliensis genome provides new tools for genomic-assisted breeding and valuable loci to elevate rubber yield.</title>
        <authorList>
            <person name="Cheng H."/>
            <person name="Song X."/>
            <person name="Hu Y."/>
            <person name="Wu T."/>
            <person name="Yang Q."/>
            <person name="An Z."/>
            <person name="Feng S."/>
            <person name="Deng Z."/>
            <person name="Wu W."/>
            <person name="Zeng X."/>
            <person name="Tu M."/>
            <person name="Wang X."/>
            <person name="Huang H."/>
        </authorList>
    </citation>
    <scope>NUCLEOTIDE SEQUENCE</scope>
    <source>
        <strain evidence="10">MT/VB/25A 57/8</strain>
    </source>
</reference>
<protein>
    <recommendedName>
        <fullName evidence="9">DDE Tnp4 domain-containing protein</fullName>
    </recommendedName>
</protein>
<keyword evidence="7" id="KW-0539">Nucleus</keyword>
<dbReference type="Proteomes" id="UP001174677">
    <property type="component" value="Chromosome 11"/>
</dbReference>
<comment type="similarity">
    <text evidence="3">Belongs to the HARBI1 family.</text>
</comment>
<evidence type="ECO:0000313" key="10">
    <source>
        <dbReference type="EMBL" id="KAJ9168204.1"/>
    </source>
</evidence>
<feature type="compositionally biased region" description="Basic and acidic residues" evidence="8">
    <location>
        <begin position="84"/>
        <end position="108"/>
    </location>
</feature>
<organism evidence="10 11">
    <name type="scientific">Hevea brasiliensis</name>
    <name type="common">Para rubber tree</name>
    <name type="synonym">Siphonia brasiliensis</name>
    <dbReference type="NCBI Taxonomy" id="3981"/>
    <lineage>
        <taxon>Eukaryota</taxon>
        <taxon>Viridiplantae</taxon>
        <taxon>Streptophyta</taxon>
        <taxon>Embryophyta</taxon>
        <taxon>Tracheophyta</taxon>
        <taxon>Spermatophyta</taxon>
        <taxon>Magnoliopsida</taxon>
        <taxon>eudicotyledons</taxon>
        <taxon>Gunneridae</taxon>
        <taxon>Pentapetalae</taxon>
        <taxon>rosids</taxon>
        <taxon>fabids</taxon>
        <taxon>Malpighiales</taxon>
        <taxon>Euphorbiaceae</taxon>
        <taxon>Crotonoideae</taxon>
        <taxon>Micrandreae</taxon>
        <taxon>Hevea</taxon>
    </lineage>
</organism>
<evidence type="ECO:0000256" key="6">
    <source>
        <dbReference type="ARBA" id="ARBA00022801"/>
    </source>
</evidence>
<evidence type="ECO:0000256" key="3">
    <source>
        <dbReference type="ARBA" id="ARBA00006958"/>
    </source>
</evidence>
<comment type="subcellular location">
    <subcellularLocation>
        <location evidence="2">Nucleus</location>
    </subcellularLocation>
</comment>
<keyword evidence="4" id="KW-0540">Nuclease</keyword>
<dbReference type="InterPro" id="IPR045249">
    <property type="entry name" value="HARBI1-like"/>
</dbReference>
<proteinExistence type="inferred from homology"/>
<sequence>MKLSSSLPNSEHYFSFFNTLLPSSFSQMNESNTMRKRQSKDRQESYEDDTNSFEEDSNNGGSSSNKKRRKPLKGIITSLMLLNEQEKRDQEEQNKASSEEKQSLEENHKKKARTMVEYYSNLQDYSTEIEETERIKRKKSRAVAAAVAISAASNGLASKGSGDAKQGTGGQHRRLWVKDRDKKWWDECNHPDYPEEEFKEAFRMSKATFDMICDELHSFIAKEDTTLRNAIPVKQRVAVCIWRLATGEPLRLLSRRFGLGISTCHKLVLEVCSAIRNVLMPKYLQWPDEDSLKKIKNDFESISGIPNVVGSMYTTHIPIIAPKISVAAYFNKRHTERNQKTSYSITVQGVVDPKGVFTDVCIGWPGSMPDDQVLEKSALYQRANGGLLDDVWIVGSSGCPLMDWVLVPYTQQHLTWTQHAFNEKIGEIQKVAKDAFARLKGRWSCLQKRTEVKLQDLPVVLGACCVLHNICEMREEELDPKLNIELVDDETVPEVAIRSVNSMKARDAIAHNLLHHCHAGTGFL</sequence>
<keyword evidence="5" id="KW-0479">Metal-binding</keyword>
<evidence type="ECO:0000256" key="2">
    <source>
        <dbReference type="ARBA" id="ARBA00004123"/>
    </source>
</evidence>
<dbReference type="Pfam" id="PF13359">
    <property type="entry name" value="DDE_Tnp_4"/>
    <property type="match status" value="1"/>
</dbReference>
<comment type="cofactor">
    <cofactor evidence="1">
        <name>a divalent metal cation</name>
        <dbReference type="ChEBI" id="CHEBI:60240"/>
    </cofactor>
</comment>
<keyword evidence="11" id="KW-1185">Reference proteome</keyword>
<dbReference type="PANTHER" id="PTHR22930:SF244">
    <property type="entry name" value="OS05G0593000 PROTEIN"/>
    <property type="match status" value="1"/>
</dbReference>
<evidence type="ECO:0000256" key="1">
    <source>
        <dbReference type="ARBA" id="ARBA00001968"/>
    </source>
</evidence>
<accession>A0ABQ9LNS6</accession>